<sequence>MQNTPTNEKTTAVGDLVHNLFKLGAHFGYSRVRRHPSADKFIFGYKNKTAIIDLEKTIISLTKAKDFVRTLGSEGKAVLLVGNKNEARVAVKKAAQLAGLPYSAERWIGGTLTNTKQIKTRLKRLEEIKAAETSGEIMKYTKKERGLISKEKNDLERHFGGIVEMAKMPAALFVIDSTAEAIAIAEANKLNIPVIALSNSDCDIRGIAYPIIGNDGSVGTIAFFANEIAGAYIEGQKNPVTKPAEVKVENKEAE</sequence>
<evidence type="ECO:0000256" key="5">
    <source>
        <dbReference type="HAMAP-Rule" id="MF_00291"/>
    </source>
</evidence>
<dbReference type="PROSITE" id="PS00963">
    <property type="entry name" value="RIBOSOMAL_S2_2"/>
    <property type="match status" value="1"/>
</dbReference>
<dbReference type="EMBL" id="MHTJ01000004">
    <property type="protein sequence ID" value="OHA58251.1"/>
    <property type="molecule type" value="Genomic_DNA"/>
</dbReference>
<reference evidence="7 8" key="1">
    <citation type="journal article" date="2016" name="Nat. Commun.">
        <title>Thousands of microbial genomes shed light on interconnected biogeochemical processes in an aquifer system.</title>
        <authorList>
            <person name="Anantharaman K."/>
            <person name="Brown C.T."/>
            <person name="Hug L.A."/>
            <person name="Sharon I."/>
            <person name="Castelle C.J."/>
            <person name="Probst A.J."/>
            <person name="Thomas B.C."/>
            <person name="Singh A."/>
            <person name="Wilkins M.J."/>
            <person name="Karaoz U."/>
            <person name="Brodie E.L."/>
            <person name="Williams K.H."/>
            <person name="Hubbard S.S."/>
            <person name="Banfield J.F."/>
        </authorList>
    </citation>
    <scope>NUCLEOTIDE SEQUENCE [LARGE SCALE GENOMIC DNA]</scope>
</reference>
<dbReference type="Pfam" id="PF00318">
    <property type="entry name" value="Ribosomal_S2"/>
    <property type="match status" value="1"/>
</dbReference>
<dbReference type="PRINTS" id="PR00395">
    <property type="entry name" value="RIBOSOMALS2"/>
</dbReference>
<dbReference type="CDD" id="cd01425">
    <property type="entry name" value="RPS2"/>
    <property type="match status" value="1"/>
</dbReference>
<dbReference type="InterPro" id="IPR018130">
    <property type="entry name" value="Ribosomal_uS2_CS"/>
</dbReference>
<evidence type="ECO:0000256" key="1">
    <source>
        <dbReference type="ARBA" id="ARBA00006242"/>
    </source>
</evidence>
<gene>
    <name evidence="5" type="primary">rpsB</name>
    <name evidence="7" type="ORF">A2571_03270</name>
</gene>
<organism evidence="7 8">
    <name type="scientific">Candidatus Vogelbacteria bacterium RIFOXYD1_FULL_44_32</name>
    <dbReference type="NCBI Taxonomy" id="1802438"/>
    <lineage>
        <taxon>Bacteria</taxon>
        <taxon>Candidatus Vogeliibacteriota</taxon>
    </lineage>
</organism>
<dbReference type="GO" id="GO:0006412">
    <property type="term" value="P:translation"/>
    <property type="evidence" value="ECO:0007669"/>
    <property type="project" value="UniProtKB-UniRule"/>
</dbReference>
<dbReference type="PANTHER" id="PTHR12534:SF0">
    <property type="entry name" value="SMALL RIBOSOMAL SUBUNIT PROTEIN US2M"/>
    <property type="match status" value="1"/>
</dbReference>
<dbReference type="InterPro" id="IPR001865">
    <property type="entry name" value="Ribosomal_uS2"/>
</dbReference>
<comment type="similarity">
    <text evidence="1 5 6">Belongs to the universal ribosomal protein uS2 family.</text>
</comment>
<name>A0A1G2QE66_9BACT</name>
<dbReference type="GO" id="GO:0003735">
    <property type="term" value="F:structural constituent of ribosome"/>
    <property type="evidence" value="ECO:0007669"/>
    <property type="project" value="InterPro"/>
</dbReference>
<dbReference type="AlphaFoldDB" id="A0A1G2QE66"/>
<dbReference type="HAMAP" id="MF_00291_B">
    <property type="entry name" value="Ribosomal_uS2_B"/>
    <property type="match status" value="1"/>
</dbReference>
<accession>A0A1G2QE66</accession>
<evidence type="ECO:0000256" key="4">
    <source>
        <dbReference type="ARBA" id="ARBA00035256"/>
    </source>
</evidence>
<dbReference type="InterPro" id="IPR005706">
    <property type="entry name" value="Ribosomal_uS2_bac/mit/plastid"/>
</dbReference>
<dbReference type="Gene3D" id="3.40.50.10490">
    <property type="entry name" value="Glucose-6-phosphate isomerase like protein, domain 1"/>
    <property type="match status" value="1"/>
</dbReference>
<keyword evidence="3 5" id="KW-0687">Ribonucleoprotein</keyword>
<protein>
    <recommendedName>
        <fullName evidence="4 5">Small ribosomal subunit protein uS2</fullName>
    </recommendedName>
</protein>
<dbReference type="STRING" id="1802438.A2571_03270"/>
<dbReference type="SUPFAM" id="SSF52313">
    <property type="entry name" value="Ribosomal protein S2"/>
    <property type="match status" value="1"/>
</dbReference>
<evidence type="ECO:0000256" key="3">
    <source>
        <dbReference type="ARBA" id="ARBA00023274"/>
    </source>
</evidence>
<proteinExistence type="inferred from homology"/>
<evidence type="ECO:0000313" key="7">
    <source>
        <dbReference type="EMBL" id="OHA58251.1"/>
    </source>
</evidence>
<dbReference type="InterPro" id="IPR023591">
    <property type="entry name" value="Ribosomal_uS2_flav_dom_sf"/>
</dbReference>
<dbReference type="PANTHER" id="PTHR12534">
    <property type="entry name" value="30S RIBOSOMAL PROTEIN S2 PROKARYOTIC AND ORGANELLAR"/>
    <property type="match status" value="1"/>
</dbReference>
<comment type="caution">
    <text evidence="7">The sequence shown here is derived from an EMBL/GenBank/DDBJ whole genome shotgun (WGS) entry which is preliminary data.</text>
</comment>
<evidence type="ECO:0000256" key="6">
    <source>
        <dbReference type="RuleBase" id="RU003631"/>
    </source>
</evidence>
<evidence type="ECO:0000313" key="8">
    <source>
        <dbReference type="Proteomes" id="UP000177043"/>
    </source>
</evidence>
<evidence type="ECO:0000256" key="2">
    <source>
        <dbReference type="ARBA" id="ARBA00022980"/>
    </source>
</evidence>
<keyword evidence="2 5" id="KW-0689">Ribosomal protein</keyword>
<dbReference type="GO" id="GO:0022627">
    <property type="term" value="C:cytosolic small ribosomal subunit"/>
    <property type="evidence" value="ECO:0007669"/>
    <property type="project" value="TreeGrafter"/>
</dbReference>
<dbReference type="Proteomes" id="UP000177043">
    <property type="component" value="Unassembled WGS sequence"/>
</dbReference>
<dbReference type="NCBIfam" id="TIGR01011">
    <property type="entry name" value="rpsB_bact"/>
    <property type="match status" value="1"/>
</dbReference>
<dbReference type="Gene3D" id="1.10.287.610">
    <property type="entry name" value="Helix hairpin bin"/>
    <property type="match status" value="1"/>
</dbReference>